<comment type="caution">
    <text evidence="6">The sequence shown here is derived from an EMBL/GenBank/DDBJ whole genome shotgun (WGS) entry which is preliminary data.</text>
</comment>
<dbReference type="InterPro" id="IPR055178">
    <property type="entry name" value="RsdA/BaiN/AoA(So)-like_dom"/>
</dbReference>
<dbReference type="InterPro" id="IPR057661">
    <property type="entry name" value="RsdA/BaiN/AoA(So)_Rossmann"/>
</dbReference>
<evidence type="ECO:0000256" key="2">
    <source>
        <dbReference type="ARBA" id="ARBA00022630"/>
    </source>
</evidence>
<evidence type="ECO:0000256" key="3">
    <source>
        <dbReference type="ARBA" id="ARBA00022827"/>
    </source>
</evidence>
<dbReference type="Gene3D" id="3.50.50.60">
    <property type="entry name" value="FAD/NAD(P)-binding domain"/>
    <property type="match status" value="1"/>
</dbReference>
<dbReference type="SUPFAM" id="SSF160996">
    <property type="entry name" value="HI0933 insert domain-like"/>
    <property type="match status" value="1"/>
</dbReference>
<accession>A0A0G1WLJ8</accession>
<dbReference type="Gene3D" id="1.10.8.260">
    <property type="entry name" value="HI0933 insert domain-like"/>
    <property type="match status" value="1"/>
</dbReference>
<evidence type="ECO:0000259" key="5">
    <source>
        <dbReference type="Pfam" id="PF22780"/>
    </source>
</evidence>
<sequence length="412" mass="44833">MSGTYDVIVIGGGASGMMAAGRAAERGKRVLLLEKNAHLGEKLSISGGWRCNILNEEENERTLLAHYGKSEQFLYSPFSQFGMSETRDFFESHGLPLKVEARKRAFPKSEKASDVVKALERYLKRGRVDVHLGAPVQNVVADGDHITKVVVRDKEYTAHSYILATGGVSHPETGSTGDGFAWLSSLGHTIRKPTPTIVPLRASDAWIKKVSGITVKNVKLTFFVEGKRAFSVRGDLLFTHFGLSGPQILNVAGKVSDILQQGIVTGQIDTYPAHDIGILERKITEIFETNKNKLLKNVFKEVAPPGTGAVILALAPDIDPDTKVHSVTKEDRRQLVKLLKGLPVTITGLMGFDRAVVADGGLLLTEVDTKTMRSRTYSNLYVTGDILHITRPSGGFSLQLAWTTGYVAGSHA</sequence>
<dbReference type="Proteomes" id="UP000034201">
    <property type="component" value="Unassembled WGS sequence"/>
</dbReference>
<dbReference type="EMBL" id="LCQQ01000052">
    <property type="protein sequence ID" value="KKW19636.1"/>
    <property type="molecule type" value="Genomic_DNA"/>
</dbReference>
<evidence type="ECO:0000256" key="1">
    <source>
        <dbReference type="ARBA" id="ARBA00001974"/>
    </source>
</evidence>
<organism evidence="6 7">
    <name type="scientific">Candidatus Adlerbacteria bacterium GW2011_GWC1_50_9</name>
    <dbReference type="NCBI Taxonomy" id="1618608"/>
    <lineage>
        <taxon>Bacteria</taxon>
        <taxon>Candidatus Adleribacteriota</taxon>
    </lineage>
</organism>
<feature type="domain" description="RsdA/BaiN/AoA(So)-like insert" evidence="5">
    <location>
        <begin position="195"/>
        <end position="357"/>
    </location>
</feature>
<dbReference type="InterPro" id="IPR004792">
    <property type="entry name" value="BaiN-like"/>
</dbReference>
<dbReference type="AlphaFoldDB" id="A0A0G1WLJ8"/>
<keyword evidence="3" id="KW-0274">FAD</keyword>
<evidence type="ECO:0000313" key="7">
    <source>
        <dbReference type="Proteomes" id="UP000034201"/>
    </source>
</evidence>
<dbReference type="Gene3D" id="2.40.30.10">
    <property type="entry name" value="Translation factors"/>
    <property type="match status" value="1"/>
</dbReference>
<protein>
    <submittedName>
        <fullName evidence="6">HI0933 family protein</fullName>
    </submittedName>
</protein>
<dbReference type="PANTHER" id="PTHR42887:SF2">
    <property type="entry name" value="OS12G0638800 PROTEIN"/>
    <property type="match status" value="1"/>
</dbReference>
<dbReference type="PRINTS" id="PR00411">
    <property type="entry name" value="PNDRDTASEI"/>
</dbReference>
<evidence type="ECO:0000313" key="6">
    <source>
        <dbReference type="EMBL" id="KKW19636.1"/>
    </source>
</evidence>
<dbReference type="InterPro" id="IPR023166">
    <property type="entry name" value="BaiN-like_dom_sf"/>
</dbReference>
<feature type="domain" description="RsdA/BaiN/AoA(So)-like Rossmann fold-like" evidence="4">
    <location>
        <begin position="6"/>
        <end position="410"/>
    </location>
</feature>
<dbReference type="PATRIC" id="fig|1618608.3.peg.704"/>
<keyword evidence="2" id="KW-0285">Flavoprotein</keyword>
<reference evidence="6 7" key="1">
    <citation type="journal article" date="2015" name="Nature">
        <title>rRNA introns, odd ribosomes, and small enigmatic genomes across a large radiation of phyla.</title>
        <authorList>
            <person name="Brown C.T."/>
            <person name="Hug L.A."/>
            <person name="Thomas B.C."/>
            <person name="Sharon I."/>
            <person name="Castelle C.J."/>
            <person name="Singh A."/>
            <person name="Wilkins M.J."/>
            <person name="Williams K.H."/>
            <person name="Banfield J.F."/>
        </authorList>
    </citation>
    <scope>NUCLEOTIDE SEQUENCE [LARGE SCALE GENOMIC DNA]</scope>
</reference>
<dbReference type="Pfam" id="PF03486">
    <property type="entry name" value="HI0933_like"/>
    <property type="match status" value="1"/>
</dbReference>
<dbReference type="SUPFAM" id="SSF51905">
    <property type="entry name" value="FAD/NAD(P)-binding domain"/>
    <property type="match status" value="1"/>
</dbReference>
<dbReference type="NCBIfam" id="TIGR00275">
    <property type="entry name" value="aminoacetone oxidase family FAD-binding enzyme"/>
    <property type="match status" value="1"/>
</dbReference>
<dbReference type="PANTHER" id="PTHR42887">
    <property type="entry name" value="OS12G0638800 PROTEIN"/>
    <property type="match status" value="1"/>
</dbReference>
<evidence type="ECO:0000259" key="4">
    <source>
        <dbReference type="Pfam" id="PF03486"/>
    </source>
</evidence>
<gene>
    <name evidence="6" type="ORF">UY61_C0052G0002</name>
</gene>
<dbReference type="Pfam" id="PF22780">
    <property type="entry name" value="HI0933_like_1st"/>
    <property type="match status" value="1"/>
</dbReference>
<dbReference type="InterPro" id="IPR036188">
    <property type="entry name" value="FAD/NAD-bd_sf"/>
</dbReference>
<comment type="cofactor">
    <cofactor evidence="1">
        <name>FAD</name>
        <dbReference type="ChEBI" id="CHEBI:57692"/>
    </cofactor>
</comment>
<name>A0A0G1WLJ8_9BACT</name>
<proteinExistence type="predicted"/>